<dbReference type="PANTHER" id="PTHR24186">
    <property type="entry name" value="PROTEIN PHOSPHATASE 1 REGULATORY SUBUNIT"/>
    <property type="match status" value="1"/>
</dbReference>
<dbReference type="Proteomes" id="UP000095767">
    <property type="component" value="Unassembled WGS sequence"/>
</dbReference>
<evidence type="ECO:0000256" key="6">
    <source>
        <dbReference type="ARBA" id="ARBA00023136"/>
    </source>
</evidence>
<dbReference type="STRING" id="888268.A0A1E5VPP6"/>
<accession>A0A1E5VPP6</accession>
<evidence type="ECO:0000256" key="4">
    <source>
        <dbReference type="ARBA" id="ARBA00022989"/>
    </source>
</evidence>
<dbReference type="GO" id="GO:0005886">
    <property type="term" value="C:plasma membrane"/>
    <property type="evidence" value="ECO:0007669"/>
    <property type="project" value="TreeGrafter"/>
</dbReference>
<feature type="domain" description="PGG" evidence="9">
    <location>
        <begin position="98"/>
        <end position="173"/>
    </location>
</feature>
<feature type="transmembrane region" description="Helical" evidence="8">
    <location>
        <begin position="146"/>
        <end position="171"/>
    </location>
</feature>
<evidence type="ECO:0000256" key="1">
    <source>
        <dbReference type="ARBA" id="ARBA00004141"/>
    </source>
</evidence>
<organism evidence="10 11">
    <name type="scientific">Dichanthelium oligosanthes</name>
    <dbReference type="NCBI Taxonomy" id="888268"/>
    <lineage>
        <taxon>Eukaryota</taxon>
        <taxon>Viridiplantae</taxon>
        <taxon>Streptophyta</taxon>
        <taxon>Embryophyta</taxon>
        <taxon>Tracheophyta</taxon>
        <taxon>Spermatophyta</taxon>
        <taxon>Magnoliopsida</taxon>
        <taxon>Liliopsida</taxon>
        <taxon>Poales</taxon>
        <taxon>Poaceae</taxon>
        <taxon>PACMAD clade</taxon>
        <taxon>Panicoideae</taxon>
        <taxon>Panicodae</taxon>
        <taxon>Paniceae</taxon>
        <taxon>Dichantheliinae</taxon>
        <taxon>Dichanthelium</taxon>
    </lineage>
</organism>
<evidence type="ECO:0000256" key="7">
    <source>
        <dbReference type="SAM" id="MobiDB-lite"/>
    </source>
</evidence>
<dbReference type="EMBL" id="LWDX02033401">
    <property type="protein sequence ID" value="OEL27034.1"/>
    <property type="molecule type" value="Genomic_DNA"/>
</dbReference>
<keyword evidence="2 8" id="KW-0812">Transmembrane</keyword>
<proteinExistence type="predicted"/>
<evidence type="ECO:0000256" key="3">
    <source>
        <dbReference type="ARBA" id="ARBA00022737"/>
    </source>
</evidence>
<name>A0A1E5VPP6_9POAL</name>
<keyword evidence="6 8" id="KW-0472">Membrane</keyword>
<comment type="subcellular location">
    <subcellularLocation>
        <location evidence="1">Membrane</location>
        <topology evidence="1">Multi-pass membrane protein</topology>
    </subcellularLocation>
</comment>
<feature type="compositionally biased region" description="Basic and acidic residues" evidence="7">
    <location>
        <begin position="12"/>
        <end position="29"/>
    </location>
</feature>
<keyword evidence="3" id="KW-0677">Repeat</keyword>
<dbReference type="AlphaFoldDB" id="A0A1E5VPP6"/>
<comment type="caution">
    <text evidence="10">The sequence shown here is derived from an EMBL/GenBank/DDBJ whole genome shotgun (WGS) entry which is preliminary data.</text>
</comment>
<evidence type="ECO:0000256" key="2">
    <source>
        <dbReference type="ARBA" id="ARBA00022692"/>
    </source>
</evidence>
<keyword evidence="4 8" id="KW-1133">Transmembrane helix</keyword>
<evidence type="ECO:0000259" key="9">
    <source>
        <dbReference type="Pfam" id="PF13962"/>
    </source>
</evidence>
<gene>
    <name evidence="10" type="ORF">BAE44_0011946</name>
</gene>
<evidence type="ECO:0000313" key="10">
    <source>
        <dbReference type="EMBL" id="OEL27034.1"/>
    </source>
</evidence>
<evidence type="ECO:0000256" key="8">
    <source>
        <dbReference type="SAM" id="Phobius"/>
    </source>
</evidence>
<dbReference type="Pfam" id="PF13962">
    <property type="entry name" value="PGG"/>
    <property type="match status" value="1"/>
</dbReference>
<dbReference type="InterPro" id="IPR026961">
    <property type="entry name" value="PGG_dom"/>
</dbReference>
<dbReference type="OrthoDB" id="681126at2759"/>
<sequence>MSSPYPAVSENGGHDGVEMAKQEGRRSAENIDPPVTGNWRRVSRCCSCPATSENGRHDGDMMANQEGEGHRNAKNIDPPATGSRRGGGAGMFGLNRDDNGALVVVATLITTLSYEVGSNVPGGYWQDDAPGHHRAGELIMRTQRLWLYHVFIWSSWIGFAASMGLTLALLTSVPPRARFVRGLFVPTPPSSSASLPSRPFPSSGST</sequence>
<reference evidence="10 11" key="1">
    <citation type="submission" date="2016-09" db="EMBL/GenBank/DDBJ databases">
        <title>The draft genome of Dichanthelium oligosanthes: A C3 panicoid grass species.</title>
        <authorList>
            <person name="Studer A.J."/>
            <person name="Schnable J.C."/>
            <person name="Brutnell T.P."/>
        </authorList>
    </citation>
    <scope>NUCLEOTIDE SEQUENCE [LARGE SCALE GENOMIC DNA]</scope>
    <source>
        <strain evidence="11">cv. Kellogg 1175</strain>
        <tissue evidence="10">Leaf</tissue>
    </source>
</reference>
<protein>
    <recommendedName>
        <fullName evidence="9">PGG domain-containing protein</fullName>
    </recommendedName>
</protein>
<keyword evidence="5" id="KW-0040">ANK repeat</keyword>
<feature type="region of interest" description="Disordered" evidence="7">
    <location>
        <begin position="53"/>
        <end position="87"/>
    </location>
</feature>
<feature type="region of interest" description="Disordered" evidence="7">
    <location>
        <begin position="1"/>
        <end position="36"/>
    </location>
</feature>
<evidence type="ECO:0000313" key="11">
    <source>
        <dbReference type="Proteomes" id="UP000095767"/>
    </source>
</evidence>
<evidence type="ECO:0000256" key="5">
    <source>
        <dbReference type="ARBA" id="ARBA00023043"/>
    </source>
</evidence>
<dbReference type="PANTHER" id="PTHR24186:SF37">
    <property type="entry name" value="PGG DOMAIN-CONTAINING PROTEIN"/>
    <property type="match status" value="1"/>
</dbReference>
<keyword evidence="11" id="KW-1185">Reference proteome</keyword>